<organism evidence="1">
    <name type="scientific">marine metagenome</name>
    <dbReference type="NCBI Taxonomy" id="408172"/>
    <lineage>
        <taxon>unclassified sequences</taxon>
        <taxon>metagenomes</taxon>
        <taxon>ecological metagenomes</taxon>
    </lineage>
</organism>
<feature type="non-terminal residue" evidence="1">
    <location>
        <position position="1"/>
    </location>
</feature>
<evidence type="ECO:0000313" key="1">
    <source>
        <dbReference type="EMBL" id="SUZ50531.1"/>
    </source>
</evidence>
<reference evidence="1" key="1">
    <citation type="submission" date="2018-05" db="EMBL/GenBank/DDBJ databases">
        <authorList>
            <person name="Lanie J.A."/>
            <person name="Ng W.-L."/>
            <person name="Kazmierczak K.M."/>
            <person name="Andrzejewski T.M."/>
            <person name="Davidsen T.M."/>
            <person name="Wayne K.J."/>
            <person name="Tettelin H."/>
            <person name="Glass J.I."/>
            <person name="Rusch D."/>
            <person name="Podicherti R."/>
            <person name="Tsui H.-C.T."/>
            <person name="Winkler M.E."/>
        </authorList>
    </citation>
    <scope>NUCLEOTIDE SEQUENCE</scope>
</reference>
<dbReference type="AlphaFoldDB" id="A0A381N7C7"/>
<protein>
    <submittedName>
        <fullName evidence="1">Uncharacterized protein</fullName>
    </submittedName>
</protein>
<accession>A0A381N7C7</accession>
<feature type="non-terminal residue" evidence="1">
    <location>
        <position position="28"/>
    </location>
</feature>
<proteinExistence type="predicted"/>
<gene>
    <name evidence="1" type="ORF">METZ01_LOCUS3385</name>
</gene>
<sequence>VLSVVEMTVMLADIVIAWQMFQLAGLDH</sequence>
<dbReference type="EMBL" id="UINC01000175">
    <property type="protein sequence ID" value="SUZ50531.1"/>
    <property type="molecule type" value="Genomic_DNA"/>
</dbReference>
<name>A0A381N7C7_9ZZZZ</name>